<protein>
    <submittedName>
        <fullName evidence="2">DUF1559 domain-containing protein</fullName>
    </submittedName>
</protein>
<dbReference type="PANTHER" id="PTHR30093:SF2">
    <property type="entry name" value="TYPE II SECRETION SYSTEM PROTEIN H"/>
    <property type="match status" value="1"/>
</dbReference>
<dbReference type="NCBIfam" id="TIGR04294">
    <property type="entry name" value="pre_pil_HX9DG"/>
    <property type="match status" value="1"/>
</dbReference>
<proteinExistence type="predicted"/>
<dbReference type="PROSITE" id="PS00409">
    <property type="entry name" value="PROKAR_NTER_METHYL"/>
    <property type="match status" value="1"/>
</dbReference>
<reference evidence="2" key="1">
    <citation type="submission" date="2024-05" db="EMBL/GenBank/DDBJ databases">
        <title>Planctomycetes of the genus Singulisphaera possess chitinolytic capabilities.</title>
        <authorList>
            <person name="Ivanova A."/>
        </authorList>
    </citation>
    <scope>NUCLEOTIDE SEQUENCE</scope>
    <source>
        <strain evidence="2">Ch08T</strain>
    </source>
</reference>
<dbReference type="InterPro" id="IPR045584">
    <property type="entry name" value="Pilin-like"/>
</dbReference>
<dbReference type="InterPro" id="IPR011453">
    <property type="entry name" value="DUF1559"/>
</dbReference>
<gene>
    <name evidence="2" type="ORF">V5E97_03505</name>
</gene>
<evidence type="ECO:0000313" key="2">
    <source>
        <dbReference type="EMBL" id="XBH05098.1"/>
    </source>
</evidence>
<dbReference type="EMBL" id="CP155447">
    <property type="protein sequence ID" value="XBH05098.1"/>
    <property type="molecule type" value="Genomic_DNA"/>
</dbReference>
<name>A0AAU7CJB3_9BACT</name>
<dbReference type="InterPro" id="IPR027558">
    <property type="entry name" value="Pre_pil_HX9DG_C"/>
</dbReference>
<dbReference type="Pfam" id="PF07963">
    <property type="entry name" value="N_methyl"/>
    <property type="match status" value="1"/>
</dbReference>
<sequence length="380" mass="40006">MRLSSQNERSTRRRPGGFTLIELLVVIAIIAVLIALLLPAVQAAREAARRSQCTNNMKQLGLALHNYLSTFGACPGGYVSRKVSDKSLAGAWGSWSPQSMLLANIEQGAVYNTINFMTVNEDMASGAYLNWTVCTTRIDSFLCPSSPLPVGTNWNKGNINNNLLPGNNYFASMGPQLMPYSRNGAPDQIVVGLFACDNGNGGAAVTIASIQDGTSNTIAFGEWRMGDGNINKLSIQDVINIGSGPPGVNTWWDAKTQIPAGALLIPPWFPMCAGAAPGTLGTIKNKSNIGDNWYASEAGFGLGNTLLPPNSKYPNCTSAGYDGSIGDAAGVYGMSSFHSGGGNVAFADGSVRFLKDSTNMNIVWALGSRAGGEIVSSDAF</sequence>
<accession>A0AAU7CJB3</accession>
<feature type="domain" description="DUF1559" evidence="1">
    <location>
        <begin position="42"/>
        <end position="360"/>
    </location>
</feature>
<dbReference type="InterPro" id="IPR012902">
    <property type="entry name" value="N_methyl_site"/>
</dbReference>
<dbReference type="Gene3D" id="3.30.700.10">
    <property type="entry name" value="Glycoprotein, Type 4 Pilin"/>
    <property type="match status" value="1"/>
</dbReference>
<dbReference type="RefSeq" id="WP_406697898.1">
    <property type="nucleotide sequence ID" value="NZ_CP155447.1"/>
</dbReference>
<evidence type="ECO:0000259" key="1">
    <source>
        <dbReference type="Pfam" id="PF07596"/>
    </source>
</evidence>
<dbReference type="PANTHER" id="PTHR30093">
    <property type="entry name" value="GENERAL SECRETION PATHWAY PROTEIN G"/>
    <property type="match status" value="1"/>
</dbReference>
<organism evidence="2">
    <name type="scientific">Singulisphaera sp. Ch08</name>
    <dbReference type="NCBI Taxonomy" id="3120278"/>
    <lineage>
        <taxon>Bacteria</taxon>
        <taxon>Pseudomonadati</taxon>
        <taxon>Planctomycetota</taxon>
        <taxon>Planctomycetia</taxon>
        <taxon>Isosphaerales</taxon>
        <taxon>Isosphaeraceae</taxon>
        <taxon>Singulisphaera</taxon>
    </lineage>
</organism>
<dbReference type="SUPFAM" id="SSF54523">
    <property type="entry name" value="Pili subunits"/>
    <property type="match status" value="1"/>
</dbReference>
<dbReference type="Pfam" id="PF07596">
    <property type="entry name" value="SBP_bac_10"/>
    <property type="match status" value="1"/>
</dbReference>
<dbReference type="NCBIfam" id="TIGR02532">
    <property type="entry name" value="IV_pilin_GFxxxE"/>
    <property type="match status" value="1"/>
</dbReference>
<dbReference type="AlphaFoldDB" id="A0AAU7CJB3"/>